<evidence type="ECO:0000313" key="2">
    <source>
        <dbReference type="EnsemblPlants" id="AET02000"/>
    </source>
</evidence>
<evidence type="ECO:0000313" key="1">
    <source>
        <dbReference type="EMBL" id="AET02000.1"/>
    </source>
</evidence>
<dbReference type="AlphaFoldDB" id="G7LAU1"/>
<accession>G7LAU1</accession>
<dbReference type="HOGENOM" id="CLU_2227175_0_0_1"/>
<proteinExistence type="predicted"/>
<keyword evidence="3" id="KW-1185">Reference proteome</keyword>
<reference evidence="1 3" key="2">
    <citation type="journal article" date="2014" name="BMC Genomics">
        <title>An improved genome release (version Mt4.0) for the model legume Medicago truncatula.</title>
        <authorList>
            <person name="Tang H."/>
            <person name="Krishnakumar V."/>
            <person name="Bidwell S."/>
            <person name="Rosen B."/>
            <person name="Chan A."/>
            <person name="Zhou S."/>
            <person name="Gentzbittel L."/>
            <person name="Childs K.L."/>
            <person name="Yandell M."/>
            <person name="Gundlach H."/>
            <person name="Mayer K.F."/>
            <person name="Schwartz D.C."/>
            <person name="Town C.D."/>
        </authorList>
    </citation>
    <scope>GENOME REANNOTATION</scope>
    <source>
        <strain evidence="2 3">cv. Jemalong A17</strain>
    </source>
</reference>
<name>G7LAU1_MEDTR</name>
<organism evidence="1 3">
    <name type="scientific">Medicago truncatula</name>
    <name type="common">Barrel medic</name>
    <name type="synonym">Medicago tribuloides</name>
    <dbReference type="NCBI Taxonomy" id="3880"/>
    <lineage>
        <taxon>Eukaryota</taxon>
        <taxon>Viridiplantae</taxon>
        <taxon>Streptophyta</taxon>
        <taxon>Embryophyta</taxon>
        <taxon>Tracheophyta</taxon>
        <taxon>Spermatophyta</taxon>
        <taxon>Magnoliopsida</taxon>
        <taxon>eudicotyledons</taxon>
        <taxon>Gunneridae</taxon>
        <taxon>Pentapetalae</taxon>
        <taxon>rosids</taxon>
        <taxon>fabids</taxon>
        <taxon>Fabales</taxon>
        <taxon>Fabaceae</taxon>
        <taxon>Papilionoideae</taxon>
        <taxon>50 kb inversion clade</taxon>
        <taxon>NPAAA clade</taxon>
        <taxon>Hologalegina</taxon>
        <taxon>IRL clade</taxon>
        <taxon>Trifolieae</taxon>
        <taxon>Medicago</taxon>
    </lineage>
</organism>
<dbReference type="PaxDb" id="3880-AET02000"/>
<dbReference type="EnsemblPlants" id="AET02000">
    <property type="protein sequence ID" value="AET02000"/>
    <property type="gene ID" value="MTR_8g027110"/>
</dbReference>
<protein>
    <submittedName>
        <fullName evidence="1 2">Uncharacterized protein</fullName>
    </submittedName>
</protein>
<reference evidence="2" key="3">
    <citation type="submission" date="2015-04" db="UniProtKB">
        <authorList>
            <consortium name="EnsemblPlants"/>
        </authorList>
    </citation>
    <scope>IDENTIFICATION</scope>
    <source>
        <strain evidence="2">cv. Jemalong A17</strain>
    </source>
</reference>
<dbReference type="EMBL" id="CM001224">
    <property type="protein sequence ID" value="AET02000.1"/>
    <property type="molecule type" value="Genomic_DNA"/>
</dbReference>
<sequence>MNSTHKNIFGTKSQTNSYVNKSLFFPSSITTHKNCVTREEDVTIAGVVDRIVATVHRRRRFKPKSENKKIDTQRKMKHIQPKWGGVMVKLSSLTRRGRRMMMKEEE</sequence>
<evidence type="ECO:0000313" key="3">
    <source>
        <dbReference type="Proteomes" id="UP000002051"/>
    </source>
</evidence>
<gene>
    <name evidence="1" type="ordered locus">MTR_8g027110</name>
</gene>
<reference evidence="1 3" key="1">
    <citation type="journal article" date="2011" name="Nature">
        <title>The Medicago genome provides insight into the evolution of rhizobial symbioses.</title>
        <authorList>
            <person name="Young N.D."/>
            <person name="Debelle F."/>
            <person name="Oldroyd G.E."/>
            <person name="Geurts R."/>
            <person name="Cannon S.B."/>
            <person name="Udvardi M.K."/>
            <person name="Benedito V.A."/>
            <person name="Mayer K.F."/>
            <person name="Gouzy J."/>
            <person name="Schoof H."/>
            <person name="Van de Peer Y."/>
            <person name="Proost S."/>
            <person name="Cook D.R."/>
            <person name="Meyers B.C."/>
            <person name="Spannagl M."/>
            <person name="Cheung F."/>
            <person name="De Mita S."/>
            <person name="Krishnakumar V."/>
            <person name="Gundlach H."/>
            <person name="Zhou S."/>
            <person name="Mudge J."/>
            <person name="Bharti A.K."/>
            <person name="Murray J.D."/>
            <person name="Naoumkina M.A."/>
            <person name="Rosen B."/>
            <person name="Silverstein K.A."/>
            <person name="Tang H."/>
            <person name="Rombauts S."/>
            <person name="Zhao P.X."/>
            <person name="Zhou P."/>
            <person name="Barbe V."/>
            <person name="Bardou P."/>
            <person name="Bechner M."/>
            <person name="Bellec A."/>
            <person name="Berger A."/>
            <person name="Berges H."/>
            <person name="Bidwell S."/>
            <person name="Bisseling T."/>
            <person name="Choisne N."/>
            <person name="Couloux A."/>
            <person name="Denny R."/>
            <person name="Deshpande S."/>
            <person name="Dai X."/>
            <person name="Doyle J.J."/>
            <person name="Dudez A.M."/>
            <person name="Farmer A.D."/>
            <person name="Fouteau S."/>
            <person name="Franken C."/>
            <person name="Gibelin C."/>
            <person name="Gish J."/>
            <person name="Goldstein S."/>
            <person name="Gonzalez A.J."/>
            <person name="Green P.J."/>
            <person name="Hallab A."/>
            <person name="Hartog M."/>
            <person name="Hua A."/>
            <person name="Humphray S.J."/>
            <person name="Jeong D.H."/>
            <person name="Jing Y."/>
            <person name="Jocker A."/>
            <person name="Kenton S.M."/>
            <person name="Kim D.J."/>
            <person name="Klee K."/>
            <person name="Lai H."/>
            <person name="Lang C."/>
            <person name="Lin S."/>
            <person name="Macmil S.L."/>
            <person name="Magdelenat G."/>
            <person name="Matthews L."/>
            <person name="McCorrison J."/>
            <person name="Monaghan E.L."/>
            <person name="Mun J.H."/>
            <person name="Najar F.Z."/>
            <person name="Nicholson C."/>
            <person name="Noirot C."/>
            <person name="O'Bleness M."/>
            <person name="Paule C.R."/>
            <person name="Poulain J."/>
            <person name="Prion F."/>
            <person name="Qin B."/>
            <person name="Qu C."/>
            <person name="Retzel E.F."/>
            <person name="Riddle C."/>
            <person name="Sallet E."/>
            <person name="Samain S."/>
            <person name="Samson N."/>
            <person name="Sanders I."/>
            <person name="Saurat O."/>
            <person name="Scarpelli C."/>
            <person name="Schiex T."/>
            <person name="Segurens B."/>
            <person name="Severin A.J."/>
            <person name="Sherrier D.J."/>
            <person name="Shi R."/>
            <person name="Sims S."/>
            <person name="Singer S.R."/>
            <person name="Sinharoy S."/>
            <person name="Sterck L."/>
            <person name="Viollet A."/>
            <person name="Wang B.B."/>
            <person name="Wang K."/>
            <person name="Wang M."/>
            <person name="Wang X."/>
            <person name="Warfsmann J."/>
            <person name="Weissenbach J."/>
            <person name="White D.D."/>
            <person name="White J.D."/>
            <person name="Wiley G.B."/>
            <person name="Wincker P."/>
            <person name="Xing Y."/>
            <person name="Yang L."/>
            <person name="Yao Z."/>
            <person name="Ying F."/>
            <person name="Zhai J."/>
            <person name="Zhou L."/>
            <person name="Zuber A."/>
            <person name="Denarie J."/>
            <person name="Dixon R.A."/>
            <person name="May G.D."/>
            <person name="Schwartz D.C."/>
            <person name="Rogers J."/>
            <person name="Quetier F."/>
            <person name="Town C.D."/>
            <person name="Roe B.A."/>
        </authorList>
    </citation>
    <scope>NUCLEOTIDE SEQUENCE [LARGE SCALE GENOMIC DNA]</scope>
    <source>
        <strain evidence="1">A17</strain>
        <strain evidence="2 3">cv. Jemalong A17</strain>
    </source>
</reference>
<dbReference type="Proteomes" id="UP000002051">
    <property type="component" value="Chromosome 8"/>
</dbReference>